<reference evidence="6" key="1">
    <citation type="submission" date="2021-07" db="EMBL/GenBank/DDBJ databases">
        <title>Elsinoe batatas strain:CRI-CJ2 Genome sequencing and assembly.</title>
        <authorList>
            <person name="Huang L."/>
        </authorList>
    </citation>
    <scope>NUCLEOTIDE SEQUENCE</scope>
    <source>
        <strain evidence="6">CRI-CJ2</strain>
    </source>
</reference>
<dbReference type="EMBL" id="JAESVG020000001">
    <property type="protein sequence ID" value="KAG8631091.1"/>
    <property type="molecule type" value="Genomic_DNA"/>
</dbReference>
<dbReference type="Pfam" id="PF04616">
    <property type="entry name" value="Glyco_hydro_43"/>
    <property type="match status" value="2"/>
</dbReference>
<name>A0A8K0L6Z5_9PEZI</name>
<evidence type="ECO:0000259" key="5">
    <source>
        <dbReference type="Pfam" id="PF17851"/>
    </source>
</evidence>
<dbReference type="AlphaFoldDB" id="A0A8K0L6Z5"/>
<gene>
    <name evidence="6" type="ORF">KVT40_000231</name>
</gene>
<evidence type="ECO:0000256" key="1">
    <source>
        <dbReference type="ARBA" id="ARBA00009865"/>
    </source>
</evidence>
<dbReference type="SUPFAM" id="SSF49899">
    <property type="entry name" value="Concanavalin A-like lectins/glucanases"/>
    <property type="match status" value="1"/>
</dbReference>
<feature type="domain" description="Beta-xylosidase C-terminal Concanavalin A-like" evidence="5">
    <location>
        <begin position="266"/>
        <end position="418"/>
    </location>
</feature>
<organism evidence="6 7">
    <name type="scientific">Elsinoe batatas</name>
    <dbReference type="NCBI Taxonomy" id="2601811"/>
    <lineage>
        <taxon>Eukaryota</taxon>
        <taxon>Fungi</taxon>
        <taxon>Dikarya</taxon>
        <taxon>Ascomycota</taxon>
        <taxon>Pezizomycotina</taxon>
        <taxon>Dothideomycetes</taxon>
        <taxon>Dothideomycetidae</taxon>
        <taxon>Myriangiales</taxon>
        <taxon>Elsinoaceae</taxon>
        <taxon>Elsinoe</taxon>
    </lineage>
</organism>
<dbReference type="Gene3D" id="2.115.10.20">
    <property type="entry name" value="Glycosyl hydrolase domain, family 43"/>
    <property type="match status" value="2"/>
</dbReference>
<dbReference type="Proteomes" id="UP000809789">
    <property type="component" value="Unassembled WGS sequence"/>
</dbReference>
<evidence type="ECO:0000256" key="3">
    <source>
        <dbReference type="ARBA" id="ARBA00023295"/>
    </source>
</evidence>
<keyword evidence="2 4" id="KW-0378">Hydrolase</keyword>
<dbReference type="OrthoDB" id="2139957at2759"/>
<dbReference type="PANTHER" id="PTHR42812:SF15">
    <property type="entry name" value="HYDROLASE, PUTATIVE (AFU_ORTHOLOGUE AFUA_2G00930)-RELATED"/>
    <property type="match status" value="1"/>
</dbReference>
<dbReference type="Pfam" id="PF17851">
    <property type="entry name" value="GH43_C2"/>
    <property type="match status" value="1"/>
</dbReference>
<dbReference type="InterPro" id="IPR041542">
    <property type="entry name" value="GH43_C2"/>
</dbReference>
<evidence type="ECO:0000313" key="7">
    <source>
        <dbReference type="Proteomes" id="UP000809789"/>
    </source>
</evidence>
<dbReference type="GO" id="GO:0005975">
    <property type="term" value="P:carbohydrate metabolic process"/>
    <property type="evidence" value="ECO:0007669"/>
    <property type="project" value="InterPro"/>
</dbReference>
<comment type="similarity">
    <text evidence="1 4">Belongs to the glycosyl hydrolase 43 family.</text>
</comment>
<dbReference type="SUPFAM" id="SSF75005">
    <property type="entry name" value="Arabinanase/levansucrase/invertase"/>
    <property type="match status" value="1"/>
</dbReference>
<dbReference type="InterPro" id="IPR023296">
    <property type="entry name" value="Glyco_hydro_beta-prop_sf"/>
</dbReference>
<sequence length="445" mass="49126">MLDASLLELSFVCFSAYTNPVLWEDLPDIDVIRVNETYYYSASTFHHSPGAPLIASKDLVNWEYIAHSVPTLDFGSKYSMENGTAYDFSTGTCYYDAGLLIDENDTMYVAYGNTQLSVAELSTDGKEVKKQQVFQTPSDIGTLERSRFYKIDNYYYIFVTRPANAQYILRSDDPWGPYEIKDVVVNVPSPIPSSGWPHQGGLVDTPDGRWFYMAFIDSYPMGRTPVMAPVTFENGWPTVQLVNGAWGKEYTNPLPLVPVNPHTGVDTFTGTSLSQQWEWSHNPDTTAFSTGNGLTLSTVTITNDYYKARNTLTRRVIGPKSRATIQLNATNMEIGDRAGLGVVRDRSALLQVQKTASGLEIGMVNGLNLTTNTWETQSNGTVVEARNLAEPVVWLRATVDVTPGAAGVAQMEYSTDGGPYFLGYRFGLFNFASETLGGIGECGEV</sequence>
<dbReference type="InterPro" id="IPR006710">
    <property type="entry name" value="Glyco_hydro_43"/>
</dbReference>
<accession>A0A8K0L6Z5</accession>
<comment type="caution">
    <text evidence="6">The sequence shown here is derived from an EMBL/GenBank/DDBJ whole genome shotgun (WGS) entry which is preliminary data.</text>
</comment>
<dbReference type="GO" id="GO:0004553">
    <property type="term" value="F:hydrolase activity, hydrolyzing O-glycosyl compounds"/>
    <property type="evidence" value="ECO:0007669"/>
    <property type="project" value="InterPro"/>
</dbReference>
<evidence type="ECO:0000256" key="4">
    <source>
        <dbReference type="RuleBase" id="RU361187"/>
    </source>
</evidence>
<protein>
    <recommendedName>
        <fullName evidence="5">Beta-xylosidase C-terminal Concanavalin A-like domain-containing protein</fullName>
    </recommendedName>
</protein>
<evidence type="ECO:0000313" key="6">
    <source>
        <dbReference type="EMBL" id="KAG8631091.1"/>
    </source>
</evidence>
<dbReference type="PANTHER" id="PTHR42812">
    <property type="entry name" value="BETA-XYLOSIDASE"/>
    <property type="match status" value="1"/>
</dbReference>
<evidence type="ECO:0000256" key="2">
    <source>
        <dbReference type="ARBA" id="ARBA00022801"/>
    </source>
</evidence>
<proteinExistence type="inferred from homology"/>
<dbReference type="InterPro" id="IPR051795">
    <property type="entry name" value="Glycosyl_Hydrlase_43"/>
</dbReference>
<keyword evidence="7" id="KW-1185">Reference proteome</keyword>
<dbReference type="CDD" id="cd09001">
    <property type="entry name" value="GH43_FsAxh1-like"/>
    <property type="match status" value="1"/>
</dbReference>
<dbReference type="Gene3D" id="2.60.120.200">
    <property type="match status" value="1"/>
</dbReference>
<keyword evidence="3 4" id="KW-0326">Glycosidase</keyword>
<dbReference type="InterPro" id="IPR013320">
    <property type="entry name" value="ConA-like_dom_sf"/>
</dbReference>